<feature type="binding site" evidence="2">
    <location>
        <position position="96"/>
    </location>
    <ligand>
        <name>glutathione</name>
        <dbReference type="ChEBI" id="CHEBI:57925"/>
    </ligand>
</feature>
<feature type="domain" description="GST C-terminal" evidence="5">
    <location>
        <begin position="171"/>
        <end position="295"/>
    </location>
</feature>
<name>A0A8H9IL16_9BURK</name>
<feature type="region of interest" description="Disordered" evidence="4">
    <location>
        <begin position="1"/>
        <end position="21"/>
    </location>
</feature>
<feature type="active site" description="Proton donor/acceptor" evidence="1">
    <location>
        <position position="194"/>
    </location>
</feature>
<reference evidence="7" key="1">
    <citation type="journal article" date="2019" name="Int. J. Syst. Evol. Microbiol.">
        <title>The Global Catalogue of Microorganisms (GCM) 10K type strain sequencing project: providing services to taxonomists for standard genome sequencing and annotation.</title>
        <authorList>
            <consortium name="The Broad Institute Genomics Platform"/>
            <consortium name="The Broad Institute Genome Sequencing Center for Infectious Disease"/>
            <person name="Wu L."/>
            <person name="Ma J."/>
        </authorList>
    </citation>
    <scope>NUCLEOTIDE SEQUENCE [LARGE SCALE GENOMIC DNA]</scope>
    <source>
        <strain evidence="7">KCTC 42083</strain>
    </source>
</reference>
<feature type="binding site" evidence="2">
    <location>
        <begin position="129"/>
        <end position="132"/>
    </location>
    <ligand>
        <name>glutathione</name>
        <dbReference type="ChEBI" id="CHEBI:57925"/>
    </ligand>
</feature>
<feature type="site" description="Lowers pKa of active site Cys" evidence="3">
    <location>
        <position position="252"/>
    </location>
</feature>
<dbReference type="InterPro" id="IPR016639">
    <property type="entry name" value="GST_Omega/GSH"/>
</dbReference>
<evidence type="ECO:0000313" key="6">
    <source>
        <dbReference type="EMBL" id="GHC45925.1"/>
    </source>
</evidence>
<dbReference type="Pfam" id="PF13409">
    <property type="entry name" value="GST_N_2"/>
    <property type="match status" value="1"/>
</dbReference>
<evidence type="ECO:0000256" key="1">
    <source>
        <dbReference type="PIRSR" id="PIRSR015753-1"/>
    </source>
</evidence>
<evidence type="ECO:0000313" key="7">
    <source>
        <dbReference type="Proteomes" id="UP000608923"/>
    </source>
</evidence>
<dbReference type="RefSeq" id="WP_189392078.1">
    <property type="nucleotide sequence ID" value="NZ_BMZN01000002.1"/>
</dbReference>
<dbReference type="InterPro" id="IPR047047">
    <property type="entry name" value="GST_Omega-like_C"/>
</dbReference>
<dbReference type="InterPro" id="IPR004045">
    <property type="entry name" value="Glutathione_S-Trfase_N"/>
</dbReference>
<accession>A0A8H9IL16</accession>
<dbReference type="Gene3D" id="1.20.1050.10">
    <property type="match status" value="1"/>
</dbReference>
<dbReference type="SUPFAM" id="SSF47616">
    <property type="entry name" value="GST C-terminal domain-like"/>
    <property type="match status" value="1"/>
</dbReference>
<dbReference type="PANTHER" id="PTHR32419:SF6">
    <property type="entry name" value="GLUTATHIONE S-TRANSFERASE OMEGA-LIKE 1-RELATED"/>
    <property type="match status" value="1"/>
</dbReference>
<dbReference type="InterPro" id="IPR010987">
    <property type="entry name" value="Glutathione-S-Trfase_C-like"/>
</dbReference>
<dbReference type="SFLD" id="SFLDS00019">
    <property type="entry name" value="Glutathione_Transferase_(cytos"/>
    <property type="match status" value="1"/>
</dbReference>
<organism evidence="6 7">
    <name type="scientific">Alcaligenes pakistanensis</name>
    <dbReference type="NCBI Taxonomy" id="1482717"/>
    <lineage>
        <taxon>Bacteria</taxon>
        <taxon>Pseudomonadati</taxon>
        <taxon>Pseudomonadota</taxon>
        <taxon>Betaproteobacteria</taxon>
        <taxon>Burkholderiales</taxon>
        <taxon>Alcaligenaceae</taxon>
        <taxon>Alcaligenes</taxon>
    </lineage>
</organism>
<evidence type="ECO:0000259" key="5">
    <source>
        <dbReference type="PROSITE" id="PS50405"/>
    </source>
</evidence>
<dbReference type="SUPFAM" id="SSF52833">
    <property type="entry name" value="Thioredoxin-like"/>
    <property type="match status" value="1"/>
</dbReference>
<dbReference type="SFLD" id="SFLDG01206">
    <property type="entry name" value="Xi.1"/>
    <property type="match status" value="1"/>
</dbReference>
<feature type="site" description="Lowers pKa of active site Cys" evidence="3">
    <location>
        <position position="295"/>
    </location>
</feature>
<dbReference type="InterPro" id="IPR040079">
    <property type="entry name" value="Glutathione_S-Trfase"/>
</dbReference>
<dbReference type="GO" id="GO:0005737">
    <property type="term" value="C:cytoplasm"/>
    <property type="evidence" value="ECO:0007669"/>
    <property type="project" value="TreeGrafter"/>
</dbReference>
<keyword evidence="7" id="KW-1185">Reference proteome</keyword>
<protein>
    <submittedName>
        <fullName evidence="6">Glutathione-dependent reductase</fullName>
    </submittedName>
</protein>
<dbReference type="PANTHER" id="PTHR32419">
    <property type="entry name" value="GLUTATHIONYL-HYDROQUINONE REDUCTASE"/>
    <property type="match status" value="1"/>
</dbReference>
<dbReference type="CDD" id="cd03190">
    <property type="entry name" value="GST_C_Omega_like"/>
    <property type="match status" value="1"/>
</dbReference>
<proteinExistence type="predicted"/>
<evidence type="ECO:0000256" key="4">
    <source>
        <dbReference type="SAM" id="MobiDB-lite"/>
    </source>
</evidence>
<dbReference type="SFLD" id="SFLDG01148">
    <property type="entry name" value="Xi_(cytGST)"/>
    <property type="match status" value="1"/>
</dbReference>
<dbReference type="Gene3D" id="3.40.30.10">
    <property type="entry name" value="Glutaredoxin"/>
    <property type="match status" value="1"/>
</dbReference>
<dbReference type="GO" id="GO:0004364">
    <property type="term" value="F:glutathione transferase activity"/>
    <property type="evidence" value="ECO:0007669"/>
    <property type="project" value="InterPro"/>
</dbReference>
<dbReference type="FunFam" id="3.40.30.10:FF:000058">
    <property type="entry name" value="Glutathione S-transferase, omega"/>
    <property type="match status" value="1"/>
</dbReference>
<dbReference type="InterPro" id="IPR036282">
    <property type="entry name" value="Glutathione-S-Trfase_C_sf"/>
</dbReference>
<dbReference type="PROSITE" id="PS50405">
    <property type="entry name" value="GST_CTER"/>
    <property type="match status" value="1"/>
</dbReference>
<evidence type="ECO:0000256" key="3">
    <source>
        <dbReference type="PIRSR" id="PIRSR015753-3"/>
    </source>
</evidence>
<dbReference type="InterPro" id="IPR036249">
    <property type="entry name" value="Thioredoxin-like_sf"/>
</dbReference>
<feature type="binding site" evidence="2">
    <location>
        <begin position="147"/>
        <end position="148"/>
    </location>
    <ligand>
        <name>glutathione</name>
        <dbReference type="ChEBI" id="CHEBI:57925"/>
    </ligand>
</feature>
<sequence>MGMMIDGQWHSKEPASNTASDTFQRAQSVFRDWITADGGPGPDGQTAQPAQANRYHLYVSLACPWAHRTLIMRELKGLQKLISVSVVNPIMGEQGWTFEPAQGVVADPVMDAQFLYQLYAKADPQFTGRITVPVLWDKQRGTIINNESAEIIRIFNTAFDSLGANKVNMAPADSLAQIDQINAHIYDTVNNGVYKAGFARSQAAYDSAVHALFDSLDGLESRLAQQRYLTGTQLTEADWRLFTTLIRFDPVYVGHFKCNLRRLIDYPNLWNYMLELYQIPGVASTVSLDHIKTHYYVSHRHLNPSGIVPAGPVLDLNGPHGRGHLPAQPGPLHIGLQ</sequence>
<dbReference type="AlphaFoldDB" id="A0A8H9IL16"/>
<evidence type="ECO:0000256" key="2">
    <source>
        <dbReference type="PIRSR" id="PIRSR015753-2"/>
    </source>
</evidence>
<comment type="caution">
    <text evidence="6">The sequence shown here is derived from an EMBL/GenBank/DDBJ whole genome shotgun (WGS) entry which is preliminary data.</text>
</comment>
<feature type="active site" description="Nucleophile" evidence="1">
    <location>
        <position position="63"/>
    </location>
</feature>
<dbReference type="PIRSF" id="PIRSF015753">
    <property type="entry name" value="GST"/>
    <property type="match status" value="1"/>
</dbReference>
<dbReference type="EMBL" id="BMZN01000002">
    <property type="protein sequence ID" value="GHC45925.1"/>
    <property type="molecule type" value="Genomic_DNA"/>
</dbReference>
<gene>
    <name evidence="6" type="ORF">GCM10010096_16840</name>
</gene>
<dbReference type="Proteomes" id="UP000608923">
    <property type="component" value="Unassembled WGS sequence"/>
</dbReference>
<dbReference type="Pfam" id="PF13410">
    <property type="entry name" value="GST_C_2"/>
    <property type="match status" value="1"/>
</dbReference>